<evidence type="ECO:0000313" key="2">
    <source>
        <dbReference type="Proteomes" id="UP000180280"/>
    </source>
</evidence>
<dbReference type="Proteomes" id="UP000180280">
    <property type="component" value="Unassembled WGS sequence"/>
</dbReference>
<sequence length="81" mass="8721">MLLSLLRRHLPRPGLYNLLLLAVACADVLENLCSWGGLHAYPACYPPLARLGYAITASKHLLTAATLLCLAFSCRSARIAG</sequence>
<protein>
    <submittedName>
        <fullName evidence="1">Uncharacterized protein</fullName>
    </submittedName>
</protein>
<organism evidence="1 2">
    <name type="scientific">Chromobacterium sphagni</name>
    <dbReference type="NCBI Taxonomy" id="1903179"/>
    <lineage>
        <taxon>Bacteria</taxon>
        <taxon>Pseudomonadati</taxon>
        <taxon>Pseudomonadota</taxon>
        <taxon>Betaproteobacteria</taxon>
        <taxon>Neisseriales</taxon>
        <taxon>Chromobacteriaceae</taxon>
        <taxon>Chromobacterium</taxon>
    </lineage>
</organism>
<evidence type="ECO:0000313" key="1">
    <source>
        <dbReference type="EMBL" id="OHX21174.1"/>
    </source>
</evidence>
<name>A0ABX3CG13_9NEIS</name>
<dbReference type="PROSITE" id="PS51257">
    <property type="entry name" value="PROKAR_LIPOPROTEIN"/>
    <property type="match status" value="1"/>
</dbReference>
<keyword evidence="2" id="KW-1185">Reference proteome</keyword>
<reference evidence="1 2" key="1">
    <citation type="submission" date="2016-09" db="EMBL/GenBank/DDBJ databases">
        <title>Chromobacterium muskegensis sp. nov., an insecticidal bacterium isolated from Sphagnum bogs.</title>
        <authorList>
            <person name="Sparks M.E."/>
            <person name="Blackburn M.B."/>
            <person name="Gundersen-Rindal D.E."/>
            <person name="Mitchell A."/>
            <person name="Farrar R."/>
            <person name="Kuhar D."/>
        </authorList>
    </citation>
    <scope>NUCLEOTIDE SEQUENCE [LARGE SCALE GENOMIC DNA]</scope>
    <source>
        <strain evidence="1 2">14B-1</strain>
    </source>
</reference>
<proteinExistence type="predicted"/>
<accession>A0ABX3CG13</accession>
<gene>
    <name evidence="1" type="ORF">BI344_01145</name>
</gene>
<comment type="caution">
    <text evidence="1">The sequence shown here is derived from an EMBL/GenBank/DDBJ whole genome shotgun (WGS) entry which is preliminary data.</text>
</comment>
<dbReference type="RefSeq" id="WP_071111133.1">
    <property type="nucleotide sequence ID" value="NZ_MKCT01000001.1"/>
</dbReference>
<dbReference type="EMBL" id="MKCT01000001">
    <property type="protein sequence ID" value="OHX21174.1"/>
    <property type="molecule type" value="Genomic_DNA"/>
</dbReference>